<keyword evidence="7" id="KW-0482">Metalloprotease</keyword>
<dbReference type="InterPro" id="IPR050414">
    <property type="entry name" value="Fungal_M35_metalloproteases"/>
</dbReference>
<dbReference type="PANTHER" id="PTHR37016:SF3">
    <property type="entry name" value="NEUTRAL PROTEASE 2-RELATED"/>
    <property type="match status" value="1"/>
</dbReference>
<evidence type="ECO:0000256" key="5">
    <source>
        <dbReference type="ARBA" id="ARBA00022801"/>
    </source>
</evidence>
<feature type="domain" description="Lysine-specific metallo-endopeptidase" evidence="9">
    <location>
        <begin position="224"/>
        <end position="356"/>
    </location>
</feature>
<keyword evidence="4" id="KW-0479">Metal-binding</keyword>
<evidence type="ECO:0000256" key="6">
    <source>
        <dbReference type="ARBA" id="ARBA00022833"/>
    </source>
</evidence>
<name>A0A5C3Q5M1_9AGAR</name>
<dbReference type="Gene3D" id="2.60.40.2970">
    <property type="match status" value="1"/>
</dbReference>
<keyword evidence="11" id="KW-1185">Reference proteome</keyword>
<dbReference type="InterPro" id="IPR024079">
    <property type="entry name" value="MetalloPept_cat_dom_sf"/>
</dbReference>
<dbReference type="STRING" id="1884261.A0A5C3Q5M1"/>
<feature type="signal peptide" evidence="8">
    <location>
        <begin position="1"/>
        <end position="16"/>
    </location>
</feature>
<gene>
    <name evidence="10" type="ORF">BDV98DRAFT_261660</name>
</gene>
<evidence type="ECO:0000256" key="7">
    <source>
        <dbReference type="ARBA" id="ARBA00023049"/>
    </source>
</evidence>
<dbReference type="Pfam" id="PF14521">
    <property type="entry name" value="Aspzincin_M35"/>
    <property type="match status" value="1"/>
</dbReference>
<feature type="chain" id="PRO_5022680305" description="Lysine-specific metallo-endopeptidase domain-containing protein" evidence="8">
    <location>
        <begin position="17"/>
        <end position="368"/>
    </location>
</feature>
<keyword evidence="6" id="KW-0862">Zinc</keyword>
<evidence type="ECO:0000259" key="9">
    <source>
        <dbReference type="Pfam" id="PF14521"/>
    </source>
</evidence>
<comment type="cofactor">
    <cofactor evidence="1">
        <name>Zn(2+)</name>
        <dbReference type="ChEBI" id="CHEBI:29105"/>
    </cofactor>
</comment>
<dbReference type="GO" id="GO:0006508">
    <property type="term" value="P:proteolysis"/>
    <property type="evidence" value="ECO:0007669"/>
    <property type="project" value="UniProtKB-KW"/>
</dbReference>
<evidence type="ECO:0000256" key="2">
    <source>
        <dbReference type="ARBA" id="ARBA00010279"/>
    </source>
</evidence>
<protein>
    <recommendedName>
        <fullName evidence="9">Lysine-specific metallo-endopeptidase domain-containing protein</fullName>
    </recommendedName>
</protein>
<organism evidence="10 11">
    <name type="scientific">Pterulicium gracile</name>
    <dbReference type="NCBI Taxonomy" id="1884261"/>
    <lineage>
        <taxon>Eukaryota</taxon>
        <taxon>Fungi</taxon>
        <taxon>Dikarya</taxon>
        <taxon>Basidiomycota</taxon>
        <taxon>Agaricomycotina</taxon>
        <taxon>Agaricomycetes</taxon>
        <taxon>Agaricomycetidae</taxon>
        <taxon>Agaricales</taxon>
        <taxon>Pleurotineae</taxon>
        <taxon>Pterulaceae</taxon>
        <taxon>Pterulicium</taxon>
    </lineage>
</organism>
<comment type="similarity">
    <text evidence="2">Belongs to the peptidase M35 family.</text>
</comment>
<dbReference type="AlphaFoldDB" id="A0A5C3Q5M1"/>
<evidence type="ECO:0000313" key="11">
    <source>
        <dbReference type="Proteomes" id="UP000305067"/>
    </source>
</evidence>
<sequence>MFRASVLLSLATLALGLANGDLRVSVKAVSSSVRSVDDIVLTAVVTNPTAADVRVLKIANVLDTNPTDSFAVTKVVGSNSAESFAATTSEEEEAVEFIGAIAYPDFTNEANYVTIPAGQSIAVNHTLSALYNFEGHGPGSYKFAPWTIFQSGPDSDAIVVDIEPVTIEISEDVARRSLFEEHLVARGSTPNCNDATKLQRIRDALANSKDLARGATAHINNVPNSLQYPKFFSGVDKQAVKDRFNWIANDKGNRQVYCNRDPANLCNNGAAAYVMLSLSGGNILASDAYMCNGFFNFQPTGDICKQNIDDINNSRGGVMLHEMSHATAATTDHIYGCRAVRNLNAQQKLSNADNFQCMALAVWRVSGC</sequence>
<dbReference type="CDD" id="cd11008">
    <property type="entry name" value="M35_deuterolysin_like"/>
    <property type="match status" value="1"/>
</dbReference>
<accession>A0A5C3Q5M1</accession>
<dbReference type="SUPFAM" id="SSF55486">
    <property type="entry name" value="Metalloproteases ('zincins'), catalytic domain"/>
    <property type="match status" value="1"/>
</dbReference>
<evidence type="ECO:0000256" key="1">
    <source>
        <dbReference type="ARBA" id="ARBA00001947"/>
    </source>
</evidence>
<evidence type="ECO:0000256" key="3">
    <source>
        <dbReference type="ARBA" id="ARBA00022670"/>
    </source>
</evidence>
<dbReference type="GO" id="GO:0004222">
    <property type="term" value="F:metalloendopeptidase activity"/>
    <property type="evidence" value="ECO:0007669"/>
    <property type="project" value="InterPro"/>
</dbReference>
<proteinExistence type="inferred from homology"/>
<reference evidence="10 11" key="1">
    <citation type="journal article" date="2019" name="Nat. Ecol. Evol.">
        <title>Megaphylogeny resolves global patterns of mushroom evolution.</title>
        <authorList>
            <person name="Varga T."/>
            <person name="Krizsan K."/>
            <person name="Foldi C."/>
            <person name="Dima B."/>
            <person name="Sanchez-Garcia M."/>
            <person name="Sanchez-Ramirez S."/>
            <person name="Szollosi G.J."/>
            <person name="Szarkandi J.G."/>
            <person name="Papp V."/>
            <person name="Albert L."/>
            <person name="Andreopoulos W."/>
            <person name="Angelini C."/>
            <person name="Antonin V."/>
            <person name="Barry K.W."/>
            <person name="Bougher N.L."/>
            <person name="Buchanan P."/>
            <person name="Buyck B."/>
            <person name="Bense V."/>
            <person name="Catcheside P."/>
            <person name="Chovatia M."/>
            <person name="Cooper J."/>
            <person name="Damon W."/>
            <person name="Desjardin D."/>
            <person name="Finy P."/>
            <person name="Geml J."/>
            <person name="Haridas S."/>
            <person name="Hughes K."/>
            <person name="Justo A."/>
            <person name="Karasinski D."/>
            <person name="Kautmanova I."/>
            <person name="Kiss B."/>
            <person name="Kocsube S."/>
            <person name="Kotiranta H."/>
            <person name="LaButti K.M."/>
            <person name="Lechner B.E."/>
            <person name="Liimatainen K."/>
            <person name="Lipzen A."/>
            <person name="Lukacs Z."/>
            <person name="Mihaltcheva S."/>
            <person name="Morgado L.N."/>
            <person name="Niskanen T."/>
            <person name="Noordeloos M.E."/>
            <person name="Ohm R.A."/>
            <person name="Ortiz-Santana B."/>
            <person name="Ovrebo C."/>
            <person name="Racz N."/>
            <person name="Riley R."/>
            <person name="Savchenko A."/>
            <person name="Shiryaev A."/>
            <person name="Soop K."/>
            <person name="Spirin V."/>
            <person name="Szebenyi C."/>
            <person name="Tomsovsky M."/>
            <person name="Tulloss R.E."/>
            <person name="Uehling J."/>
            <person name="Grigoriev I.V."/>
            <person name="Vagvolgyi C."/>
            <person name="Papp T."/>
            <person name="Martin F.M."/>
            <person name="Miettinen O."/>
            <person name="Hibbett D.S."/>
            <person name="Nagy L.G."/>
        </authorList>
    </citation>
    <scope>NUCLEOTIDE SEQUENCE [LARGE SCALE GENOMIC DNA]</scope>
    <source>
        <strain evidence="10 11">CBS 309.79</strain>
    </source>
</reference>
<dbReference type="OrthoDB" id="412874at2759"/>
<evidence type="ECO:0000256" key="8">
    <source>
        <dbReference type="SAM" id="SignalP"/>
    </source>
</evidence>
<evidence type="ECO:0000256" key="4">
    <source>
        <dbReference type="ARBA" id="ARBA00022723"/>
    </source>
</evidence>
<keyword evidence="5" id="KW-0378">Hydrolase</keyword>
<dbReference type="PANTHER" id="PTHR37016">
    <property type="match status" value="1"/>
</dbReference>
<keyword evidence="8" id="KW-0732">Signal</keyword>
<dbReference type="Gene3D" id="3.40.390.10">
    <property type="entry name" value="Collagenase (Catalytic Domain)"/>
    <property type="match status" value="1"/>
</dbReference>
<evidence type="ECO:0000313" key="10">
    <source>
        <dbReference type="EMBL" id="TFK97404.1"/>
    </source>
</evidence>
<keyword evidence="3" id="KW-0645">Protease</keyword>
<dbReference type="GO" id="GO:0046872">
    <property type="term" value="F:metal ion binding"/>
    <property type="evidence" value="ECO:0007669"/>
    <property type="project" value="UniProtKB-KW"/>
</dbReference>
<dbReference type="InterPro" id="IPR029463">
    <property type="entry name" value="Lys_MEP"/>
</dbReference>
<dbReference type="EMBL" id="ML178847">
    <property type="protein sequence ID" value="TFK97404.1"/>
    <property type="molecule type" value="Genomic_DNA"/>
</dbReference>
<dbReference type="Proteomes" id="UP000305067">
    <property type="component" value="Unassembled WGS sequence"/>
</dbReference>